<organism evidence="1 2">
    <name type="scientific">Rousettus aegyptiacus</name>
    <name type="common">Egyptian fruit bat</name>
    <name type="synonym">Pteropus aegyptiacus</name>
    <dbReference type="NCBI Taxonomy" id="9407"/>
    <lineage>
        <taxon>Eukaryota</taxon>
        <taxon>Metazoa</taxon>
        <taxon>Chordata</taxon>
        <taxon>Craniata</taxon>
        <taxon>Vertebrata</taxon>
        <taxon>Euteleostomi</taxon>
        <taxon>Mammalia</taxon>
        <taxon>Eutheria</taxon>
        <taxon>Laurasiatheria</taxon>
        <taxon>Chiroptera</taxon>
        <taxon>Yinpterochiroptera</taxon>
        <taxon>Pteropodoidea</taxon>
        <taxon>Pteropodidae</taxon>
        <taxon>Rousettinae</taxon>
        <taxon>Rousettus</taxon>
    </lineage>
</organism>
<accession>A0A7J8H1R0</accession>
<dbReference type="Proteomes" id="UP000593571">
    <property type="component" value="Unassembled WGS sequence"/>
</dbReference>
<protein>
    <submittedName>
        <fullName evidence="1">Uncharacterized protein</fullName>
    </submittedName>
</protein>
<dbReference type="EMBL" id="JACASE010000005">
    <property type="protein sequence ID" value="KAF6466001.1"/>
    <property type="molecule type" value="Genomic_DNA"/>
</dbReference>
<proteinExistence type="predicted"/>
<dbReference type="AlphaFoldDB" id="A0A7J8H1R0"/>
<evidence type="ECO:0000313" key="2">
    <source>
        <dbReference type="Proteomes" id="UP000593571"/>
    </source>
</evidence>
<sequence>MYSHGILLINGYKSSIISNYHLHPSSLLLNSNSDIPLTKIFNPLTSSYFHCPSFILTSTFMSLNGQSLYSFTCMYLQLSNSCLSLSKTHSFNPSEKQYSTYCLSAPMNINITGEKQGMLSNLFYLKII</sequence>
<comment type="caution">
    <text evidence="1">The sequence shown here is derived from an EMBL/GenBank/DDBJ whole genome shotgun (WGS) entry which is preliminary data.</text>
</comment>
<evidence type="ECO:0000313" key="1">
    <source>
        <dbReference type="EMBL" id="KAF6466001.1"/>
    </source>
</evidence>
<keyword evidence="2" id="KW-1185">Reference proteome</keyword>
<reference evidence="1 2" key="1">
    <citation type="journal article" date="2020" name="Nature">
        <title>Six reference-quality genomes reveal evolution of bat adaptations.</title>
        <authorList>
            <person name="Jebb D."/>
            <person name="Huang Z."/>
            <person name="Pippel M."/>
            <person name="Hughes G.M."/>
            <person name="Lavrichenko K."/>
            <person name="Devanna P."/>
            <person name="Winkler S."/>
            <person name="Jermiin L.S."/>
            <person name="Skirmuntt E.C."/>
            <person name="Katzourakis A."/>
            <person name="Burkitt-Gray L."/>
            <person name="Ray D.A."/>
            <person name="Sullivan K.A.M."/>
            <person name="Roscito J.G."/>
            <person name="Kirilenko B.M."/>
            <person name="Davalos L.M."/>
            <person name="Corthals A.P."/>
            <person name="Power M.L."/>
            <person name="Jones G."/>
            <person name="Ransome R.D."/>
            <person name="Dechmann D.K.N."/>
            <person name="Locatelli A.G."/>
            <person name="Puechmaille S.J."/>
            <person name="Fedrigo O."/>
            <person name="Jarvis E.D."/>
            <person name="Hiller M."/>
            <person name="Vernes S.C."/>
            <person name="Myers E.W."/>
            <person name="Teeling E.C."/>
        </authorList>
    </citation>
    <scope>NUCLEOTIDE SEQUENCE [LARGE SCALE GENOMIC DNA]</scope>
    <source>
        <strain evidence="1">MRouAeg1</strain>
        <tissue evidence="1">Muscle</tissue>
    </source>
</reference>
<gene>
    <name evidence="1" type="ORF">HJG63_011337</name>
</gene>
<name>A0A7J8H1R0_ROUAE</name>